<evidence type="ECO:0000256" key="1">
    <source>
        <dbReference type="SAM" id="MobiDB-lite"/>
    </source>
</evidence>
<organism evidence="3 4">
    <name type="scientific">Lithocarpus litseifolius</name>
    <dbReference type="NCBI Taxonomy" id="425828"/>
    <lineage>
        <taxon>Eukaryota</taxon>
        <taxon>Viridiplantae</taxon>
        <taxon>Streptophyta</taxon>
        <taxon>Embryophyta</taxon>
        <taxon>Tracheophyta</taxon>
        <taxon>Spermatophyta</taxon>
        <taxon>Magnoliopsida</taxon>
        <taxon>eudicotyledons</taxon>
        <taxon>Gunneridae</taxon>
        <taxon>Pentapetalae</taxon>
        <taxon>rosids</taxon>
        <taxon>fabids</taxon>
        <taxon>Fagales</taxon>
        <taxon>Fagaceae</taxon>
        <taxon>Lithocarpus</taxon>
    </lineage>
</organism>
<proteinExistence type="predicted"/>
<protein>
    <submittedName>
        <fullName evidence="3">Uncharacterized protein</fullName>
    </submittedName>
</protein>
<evidence type="ECO:0000256" key="2">
    <source>
        <dbReference type="SAM" id="Phobius"/>
    </source>
</evidence>
<keyword evidence="4" id="KW-1185">Reference proteome</keyword>
<feature type="compositionally biased region" description="Acidic residues" evidence="1">
    <location>
        <begin position="28"/>
        <end position="42"/>
    </location>
</feature>
<feature type="region of interest" description="Disordered" evidence="1">
    <location>
        <begin position="16"/>
        <end position="48"/>
    </location>
</feature>
<dbReference type="EMBL" id="JAZDWU010000002">
    <property type="protein sequence ID" value="KAL0010386.1"/>
    <property type="molecule type" value="Genomic_DNA"/>
</dbReference>
<gene>
    <name evidence="3" type="ORF">SO802_005494</name>
</gene>
<evidence type="ECO:0000313" key="4">
    <source>
        <dbReference type="Proteomes" id="UP001459277"/>
    </source>
</evidence>
<dbReference type="PANTHER" id="PTHR36362:SF1">
    <property type="entry name" value="DNA-DIRECTED RNA POLYMERASE SUBUNIT BETA"/>
    <property type="match status" value="1"/>
</dbReference>
<dbReference type="PANTHER" id="PTHR36362">
    <property type="entry name" value="DNA-DIRECTED RNA POLYMERASE SUBUNIT BETA"/>
    <property type="match status" value="1"/>
</dbReference>
<name>A0AAW2DNW9_9ROSI</name>
<feature type="transmembrane region" description="Helical" evidence="2">
    <location>
        <begin position="70"/>
        <end position="90"/>
    </location>
</feature>
<dbReference type="AlphaFoldDB" id="A0AAW2DNW9"/>
<dbReference type="GO" id="GO:0012505">
    <property type="term" value="C:endomembrane system"/>
    <property type="evidence" value="ECO:0007669"/>
    <property type="project" value="TreeGrafter"/>
</dbReference>
<keyword evidence="2" id="KW-0472">Membrane</keyword>
<keyword evidence="2" id="KW-1133">Transmembrane helix</keyword>
<comment type="caution">
    <text evidence="3">The sequence shown here is derived from an EMBL/GenBank/DDBJ whole genome shotgun (WGS) entry which is preliminary data.</text>
</comment>
<keyword evidence="2" id="KW-0812">Transmembrane</keyword>
<accession>A0AAW2DNW9</accession>
<reference evidence="3 4" key="1">
    <citation type="submission" date="2024-01" db="EMBL/GenBank/DDBJ databases">
        <title>A telomere-to-telomere, gap-free genome of sweet tea (Lithocarpus litseifolius).</title>
        <authorList>
            <person name="Zhou J."/>
        </authorList>
    </citation>
    <scope>NUCLEOTIDE SEQUENCE [LARGE SCALE GENOMIC DNA]</scope>
    <source>
        <strain evidence="3">Zhou-2022a</strain>
        <tissue evidence="3">Leaf</tissue>
    </source>
</reference>
<sequence length="453" mass="51939">MPTKMLERVLSVRRAVSPRSDATSPVEFENDNDEATADADDDEKTKKQQHQQIRIATRAAANYLTRMGPFGLCLVFLSLAFLSILSLYLFHSRSFVCVSSYDPVTRSGFFGLDGLESDFGSLGVPWCRSKHGKTVEWTSKDLIKGLEEFVPIYETRPIKNNMYGMGFDHSFGLWFIARWLKPDLMIESGAFKGHSTWVLRQAMPDTPIVSLSPRHPEKYLKKGPAYVDGNCTYFAGKDFVDFGSVDWGSVMKKHEITDLSRVLIFFDDHQNELKRIKQALKAGFQHLVFEDNYDTGTGDHYSVRQICDQFYIRGGGHSCFKDSDEARIRSKRRKFWQKAVDIEELCGPDEAWWGVRGYMRDDFNHSNQPISYADHFQNSRFLESILDVYWELPPVAGPSLTHQTRYDPARAPSPIVEDGRYRLFQRLGLTGLETSVFNGYTQMVYLHISEQES</sequence>
<dbReference type="Proteomes" id="UP001459277">
    <property type="component" value="Unassembled WGS sequence"/>
</dbReference>
<evidence type="ECO:0000313" key="3">
    <source>
        <dbReference type="EMBL" id="KAL0010386.1"/>
    </source>
</evidence>